<dbReference type="Proteomes" id="UP001154282">
    <property type="component" value="Unassembled WGS sequence"/>
</dbReference>
<feature type="region of interest" description="Disordered" evidence="2">
    <location>
        <begin position="286"/>
        <end position="305"/>
    </location>
</feature>
<sequence length="745" mass="81607">MSRKISEIDSPKTTESFAEGLRLLSMGRGSSFAIDEEMLALVVPCSPPSLSSSESGSPQSKRCCNRQASSTRRHPLLAVFTVVVRIWLASCMERIEGRGSKEEWFRRTSLRVLYFLFPCSWIASWNMGFKTVYNLLMDVFPQVDIRMLRAVALEHYKDPDAAVEAVLTEVLPLLENQSRDSKPSLHTPEEEEEAGHEDQTDLLRRRPIGSGKEASASSMQSSAAWVDDLRNDLMRSDSQFGSSSSGSQQLTNMEPVLSSNVQEEANQLQRGTDNEELILLQKAPYQGENSHSGSNHTSPVVSDDLFSEDSKCNGGEVFFDTENEIASQEIFQPNDSDLGPEKVTHVMSATEVEDACSNGGPVGHDTEKISHASVESVEVVVGEKTPEVDTQVDAGITETEQGTATGDINVGIPGSPSNASENGTAQQDLNIEVLDELIEAGKDNKKTLFSAVESVMNKMRQVERKETEAEQAEQEAATAGLDIQVQVEELKKMLSHAKEANDMHAGEVYGEKAILATEVKELQARVLNLSEERNTAITIIDEMHRALEERLAAAGELLAEAEKQKQEKVSSARKALSEEQSIMEKVVQESKVLKEAAEENSKLREFLMDRGHVVDMLQGEISVICQDVWLLKEKVDNRVPLSQSISSSQTSCILASSGSSSTRTVVAVDVFPTMGSKHTSPTSSVRAESPRSGDMGAHLVSNSELDVEKMVNGQREELLDDEWDLLDRNETGIVSTPAEVSALVG</sequence>
<evidence type="ECO:0000256" key="2">
    <source>
        <dbReference type="SAM" id="MobiDB-lite"/>
    </source>
</evidence>
<accession>A0AAV0RVB9</accession>
<feature type="coiled-coil region" evidence="1">
    <location>
        <begin position="452"/>
        <end position="482"/>
    </location>
</feature>
<evidence type="ECO:0008006" key="5">
    <source>
        <dbReference type="Google" id="ProtNLM"/>
    </source>
</evidence>
<dbReference type="AlphaFoldDB" id="A0AAV0RVB9"/>
<reference evidence="3" key="1">
    <citation type="submission" date="2022-08" db="EMBL/GenBank/DDBJ databases">
        <authorList>
            <person name="Gutierrez-Valencia J."/>
        </authorList>
    </citation>
    <scope>NUCLEOTIDE SEQUENCE</scope>
</reference>
<evidence type="ECO:0000313" key="3">
    <source>
        <dbReference type="EMBL" id="CAI0578358.1"/>
    </source>
</evidence>
<feature type="coiled-coil region" evidence="1">
    <location>
        <begin position="512"/>
        <end position="578"/>
    </location>
</feature>
<comment type="caution">
    <text evidence="3">The sequence shown here is derived from an EMBL/GenBank/DDBJ whole genome shotgun (WGS) entry which is preliminary data.</text>
</comment>
<proteinExistence type="predicted"/>
<keyword evidence="4" id="KW-1185">Reference proteome</keyword>
<protein>
    <recommendedName>
        <fullName evidence="5">CUE domain-containing protein</fullName>
    </recommendedName>
</protein>
<keyword evidence="1" id="KW-0175">Coiled coil</keyword>
<feature type="region of interest" description="Disordered" evidence="2">
    <location>
        <begin position="675"/>
        <end position="694"/>
    </location>
</feature>
<dbReference type="PANTHER" id="PTHR48459">
    <property type="entry name" value="CUE DOMAIN-CONTAINING PROTEIN"/>
    <property type="match status" value="1"/>
</dbReference>
<evidence type="ECO:0000313" key="4">
    <source>
        <dbReference type="Proteomes" id="UP001154282"/>
    </source>
</evidence>
<feature type="region of interest" description="Disordered" evidence="2">
    <location>
        <begin position="177"/>
        <end position="203"/>
    </location>
</feature>
<feature type="compositionally biased region" description="Polar residues" evidence="2">
    <location>
        <begin position="676"/>
        <end position="686"/>
    </location>
</feature>
<feature type="compositionally biased region" description="Polar residues" evidence="2">
    <location>
        <begin position="287"/>
        <end position="300"/>
    </location>
</feature>
<gene>
    <name evidence="3" type="ORF">LITE_LOCUS50136</name>
</gene>
<organism evidence="3 4">
    <name type="scientific">Linum tenue</name>
    <dbReference type="NCBI Taxonomy" id="586396"/>
    <lineage>
        <taxon>Eukaryota</taxon>
        <taxon>Viridiplantae</taxon>
        <taxon>Streptophyta</taxon>
        <taxon>Embryophyta</taxon>
        <taxon>Tracheophyta</taxon>
        <taxon>Spermatophyta</taxon>
        <taxon>Magnoliopsida</taxon>
        <taxon>eudicotyledons</taxon>
        <taxon>Gunneridae</taxon>
        <taxon>Pentapetalae</taxon>
        <taxon>rosids</taxon>
        <taxon>fabids</taxon>
        <taxon>Malpighiales</taxon>
        <taxon>Linaceae</taxon>
        <taxon>Linum</taxon>
    </lineage>
</organism>
<name>A0AAV0RVB9_9ROSI</name>
<dbReference type="EMBL" id="CAMGYJ010000011">
    <property type="protein sequence ID" value="CAI0578358.1"/>
    <property type="molecule type" value="Genomic_DNA"/>
</dbReference>
<dbReference type="PANTHER" id="PTHR48459:SF1">
    <property type="entry name" value="CUE DOMAIN-CONTAINING PROTEIN"/>
    <property type="match status" value="1"/>
</dbReference>
<evidence type="ECO:0000256" key="1">
    <source>
        <dbReference type="SAM" id="Coils"/>
    </source>
</evidence>